<accession>A0A1M6WEP8</accession>
<gene>
    <name evidence="3" type="ORF">SAMN05720469_1244</name>
</gene>
<name>A0A1M6WEP8_9BACT</name>
<dbReference type="GO" id="GO:0004527">
    <property type="term" value="F:exonuclease activity"/>
    <property type="evidence" value="ECO:0007669"/>
    <property type="project" value="UniProtKB-KW"/>
</dbReference>
<dbReference type="PANTHER" id="PTHR32114:SF2">
    <property type="entry name" value="ABC TRANSPORTER ABCH.3"/>
    <property type="match status" value="1"/>
</dbReference>
<evidence type="ECO:0000256" key="1">
    <source>
        <dbReference type="SAM" id="Coils"/>
    </source>
</evidence>
<dbReference type="Pfam" id="PF13558">
    <property type="entry name" value="SbcC_Walker_B"/>
    <property type="match status" value="1"/>
</dbReference>
<feature type="coiled-coil region" evidence="1">
    <location>
        <begin position="642"/>
        <end position="752"/>
    </location>
</feature>
<dbReference type="InterPro" id="IPR038729">
    <property type="entry name" value="Rad50/SbcC_AAA"/>
</dbReference>
<feature type="coiled-coil region" evidence="1">
    <location>
        <begin position="337"/>
        <end position="416"/>
    </location>
</feature>
<keyword evidence="4" id="KW-1185">Reference proteome</keyword>
<proteinExistence type="predicted"/>
<protein>
    <submittedName>
        <fullName evidence="3">Exonuclease SbcC</fullName>
    </submittedName>
</protein>
<dbReference type="Gene3D" id="3.40.50.300">
    <property type="entry name" value="P-loop containing nucleotide triphosphate hydrolases"/>
    <property type="match status" value="2"/>
</dbReference>
<feature type="coiled-coil region" evidence="1">
    <location>
        <begin position="454"/>
        <end position="488"/>
    </location>
</feature>
<dbReference type="AlphaFoldDB" id="A0A1M6WEP8"/>
<keyword evidence="3" id="KW-0269">Exonuclease</keyword>
<evidence type="ECO:0000259" key="2">
    <source>
        <dbReference type="Pfam" id="PF13476"/>
    </source>
</evidence>
<dbReference type="GO" id="GO:0016887">
    <property type="term" value="F:ATP hydrolysis activity"/>
    <property type="evidence" value="ECO:0007669"/>
    <property type="project" value="InterPro"/>
</dbReference>
<dbReference type="SUPFAM" id="SSF52540">
    <property type="entry name" value="P-loop containing nucleoside triphosphate hydrolases"/>
    <property type="match status" value="1"/>
</dbReference>
<evidence type="ECO:0000313" key="3">
    <source>
        <dbReference type="EMBL" id="SHK92076.1"/>
    </source>
</evidence>
<keyword evidence="1" id="KW-0175">Coiled coil</keyword>
<dbReference type="Proteomes" id="UP000184275">
    <property type="component" value="Unassembled WGS sequence"/>
</dbReference>
<keyword evidence="3" id="KW-0378">Hydrolase</keyword>
<sequence>MKILSLHFKNVNSLAGEWNIRFDDPSFVRNHLFAISGPTGSGKTSILDAISLALYGKTPRQKNVADKQKVDGISEMIMTSGTGETFSEVEFESLGRRYQVKWSVHRSRNSPTGAIQNAEWKLLFFEKGQFVAHDDVYKKNEVGKKIEEVVGLNFDQFMRAVMLPQGGFDSFLKSSRDEKALILEKLSGQEIYRKISQEVFERNKKEKEKRDSIAKQLSDIQLLSESELRDMTAWMESAKNTKKTKTEEQKKYENLQSSLLALKKAEKECQELRSAFAELQSEKEKLKEVRQRLDRGNKAQEVKPVWDTLERTQMDYAQKCSQKEKLQKDIPLKEEDGRRLQSDLEKWSQEEEALQRENKNRDALRDKVSQWDAEILNLKKSCQEKESEIADKKNRIKQISLKLESCKTRRAAVEKELDANLRYKKDHASHQALESEIAVIADRLQQWKTAQDNFEKANGSLETAKVQLDKLEKDYRIKVAEYKNAAAERDKSFSNDIHKIALFVQTSLRDGDTCPVCGNPFHLPHTEPVFAGEISATAARLNHLQSAYEKAKSAEELSLNEWNHGKENVLACEKNVQEKKLAVENILASVTEKLKPYGFAEKDLLQQQTVLCKLRQWITEWNNCILKIDNAKNQLNILDADEKSLAASMETENADLQNLEQNLLQQQKDLQERSLNREKLFGNKDVAADRQEYAAKIENLVCRKKELEKDYNQNLQLLTSLKSQLQMILEDLSKVEQEKNRLEEAFMAKLRECSFATKDDVIKAIVSEKDRQELLQKVEQVTAEYAAKSGQLQQAEKQLNELRSAETEQATLQTVASKLEILEKELKDLDSRIMETSNKLSVNRDAQKRAEEFLRQKEAQEKTFHIWDTLCKLIGSSDGKLFVNYVQQLTLKKLIVAANKHLCALAPRYKLKYDNSMNMGLYDAECGMARPVANLSGGESFLVSLSLALGLSSLASQRVRIDTLFLDEGFGSLDEKKLQKAIDVLRNLGESGDKQIGVISHVDLVKDGIPNHIEVIPVGNGRSRIVGAGVEEFKRQNLSA</sequence>
<dbReference type="EMBL" id="FRAW01000024">
    <property type="protein sequence ID" value="SHK92076.1"/>
    <property type="molecule type" value="Genomic_DNA"/>
</dbReference>
<dbReference type="InterPro" id="IPR027417">
    <property type="entry name" value="P-loop_NTPase"/>
</dbReference>
<reference evidence="4" key="1">
    <citation type="submission" date="2016-11" db="EMBL/GenBank/DDBJ databases">
        <authorList>
            <person name="Varghese N."/>
            <person name="Submissions S."/>
        </authorList>
    </citation>
    <scope>NUCLEOTIDE SEQUENCE [LARGE SCALE GENOMIC DNA]</scope>
    <source>
        <strain evidence="4">UWOS</strain>
    </source>
</reference>
<dbReference type="RefSeq" id="WP_073305174.1">
    <property type="nucleotide sequence ID" value="NZ_FRAW01000024.1"/>
</dbReference>
<feature type="coiled-coil region" evidence="1">
    <location>
        <begin position="778"/>
        <end position="863"/>
    </location>
</feature>
<dbReference type="Pfam" id="PF13476">
    <property type="entry name" value="AAA_23"/>
    <property type="match status" value="1"/>
</dbReference>
<dbReference type="GO" id="GO:0006302">
    <property type="term" value="P:double-strand break repair"/>
    <property type="evidence" value="ECO:0007669"/>
    <property type="project" value="InterPro"/>
</dbReference>
<keyword evidence="3" id="KW-0540">Nuclease</keyword>
<feature type="coiled-coil region" evidence="1">
    <location>
        <begin position="235"/>
        <end position="299"/>
    </location>
</feature>
<dbReference type="PANTHER" id="PTHR32114">
    <property type="entry name" value="ABC TRANSPORTER ABCH.3"/>
    <property type="match status" value="1"/>
</dbReference>
<feature type="domain" description="Rad50/SbcC-type AAA" evidence="2">
    <location>
        <begin position="5"/>
        <end position="223"/>
    </location>
</feature>
<organism evidence="3 4">
    <name type="scientific">Fibrobacter intestinalis</name>
    <dbReference type="NCBI Taxonomy" id="28122"/>
    <lineage>
        <taxon>Bacteria</taxon>
        <taxon>Pseudomonadati</taxon>
        <taxon>Fibrobacterota</taxon>
        <taxon>Fibrobacteria</taxon>
        <taxon>Fibrobacterales</taxon>
        <taxon>Fibrobacteraceae</taxon>
        <taxon>Fibrobacter</taxon>
    </lineage>
</organism>
<evidence type="ECO:0000313" key="4">
    <source>
        <dbReference type="Proteomes" id="UP000184275"/>
    </source>
</evidence>